<dbReference type="Proteomes" id="UP000248817">
    <property type="component" value="Unassembled WGS sequence"/>
</dbReference>
<reference evidence="2 3" key="1">
    <citation type="submission" date="2018-02" db="EMBL/GenBank/DDBJ databases">
        <title>The genomes of Aspergillus section Nigri reveals drivers in fungal speciation.</title>
        <authorList>
            <consortium name="DOE Joint Genome Institute"/>
            <person name="Vesth T.C."/>
            <person name="Nybo J."/>
            <person name="Theobald S."/>
            <person name="Brandl J."/>
            <person name="Frisvad J.C."/>
            <person name="Nielsen K.F."/>
            <person name="Lyhne E.K."/>
            <person name="Kogle M.E."/>
            <person name="Kuo A."/>
            <person name="Riley R."/>
            <person name="Clum A."/>
            <person name="Nolan M."/>
            <person name="Lipzen A."/>
            <person name="Salamov A."/>
            <person name="Henrissat B."/>
            <person name="Wiebenga A."/>
            <person name="De vries R.P."/>
            <person name="Grigoriev I.V."/>
            <person name="Mortensen U.H."/>
            <person name="Andersen M.R."/>
            <person name="Baker S.E."/>
        </authorList>
    </citation>
    <scope>NUCLEOTIDE SEQUENCE [LARGE SCALE GENOMIC DNA]</scope>
    <source>
        <strain evidence="2 3">CBS 114.80</strain>
    </source>
</reference>
<dbReference type="EMBL" id="KZ825634">
    <property type="protein sequence ID" value="PYI25634.1"/>
    <property type="molecule type" value="Genomic_DNA"/>
</dbReference>
<feature type="region of interest" description="Disordered" evidence="1">
    <location>
        <begin position="93"/>
        <end position="114"/>
    </location>
</feature>
<evidence type="ECO:0000313" key="3">
    <source>
        <dbReference type="Proteomes" id="UP000248817"/>
    </source>
</evidence>
<accession>A0A2V5HU61</accession>
<name>A0A2V5HU61_9EURO</name>
<feature type="compositionally biased region" description="Basic and acidic residues" evidence="1">
    <location>
        <begin position="97"/>
        <end position="114"/>
    </location>
</feature>
<proteinExistence type="predicted"/>
<sequence length="114" mass="13498">MRDLQKMGSLYTTHANHNIRLRPLVPPWLLPRLRLFTKKMLAWRKSQREWERDFLISLQPTDAAKLAPKTELDEIVSNDNDKDEQEFLKNYAPTVVDQDKIHKPDDGKRTRSCQ</sequence>
<protein>
    <submittedName>
        <fullName evidence="2">Uncharacterized protein</fullName>
    </submittedName>
</protein>
<gene>
    <name evidence="2" type="ORF">BP00DRAFT_93071</name>
</gene>
<evidence type="ECO:0000313" key="2">
    <source>
        <dbReference type="EMBL" id="PYI25634.1"/>
    </source>
</evidence>
<dbReference type="AlphaFoldDB" id="A0A2V5HU61"/>
<keyword evidence="3" id="KW-1185">Reference proteome</keyword>
<evidence type="ECO:0000256" key="1">
    <source>
        <dbReference type="SAM" id="MobiDB-lite"/>
    </source>
</evidence>
<organism evidence="2 3">
    <name type="scientific">Aspergillus indologenus CBS 114.80</name>
    <dbReference type="NCBI Taxonomy" id="1450541"/>
    <lineage>
        <taxon>Eukaryota</taxon>
        <taxon>Fungi</taxon>
        <taxon>Dikarya</taxon>
        <taxon>Ascomycota</taxon>
        <taxon>Pezizomycotina</taxon>
        <taxon>Eurotiomycetes</taxon>
        <taxon>Eurotiomycetidae</taxon>
        <taxon>Eurotiales</taxon>
        <taxon>Aspergillaceae</taxon>
        <taxon>Aspergillus</taxon>
        <taxon>Aspergillus subgen. Circumdati</taxon>
    </lineage>
</organism>